<dbReference type="CDD" id="cd02140">
    <property type="entry name" value="Frm2-like"/>
    <property type="match status" value="1"/>
</dbReference>
<reference evidence="8 9" key="1">
    <citation type="journal article" date="2014" name="BMC Genomics">
        <title>Comparative genome sequencing reveals chemotype-specific gene clusters in the toxigenic black mold Stachybotrys.</title>
        <authorList>
            <person name="Semeiks J."/>
            <person name="Borek D."/>
            <person name="Otwinowski Z."/>
            <person name="Grishin N.V."/>
        </authorList>
    </citation>
    <scope>NUCLEOTIDE SEQUENCE [LARGE SCALE GENOMIC DNA]</scope>
    <source>
        <strain evidence="8 9">IBT 40285</strain>
    </source>
</reference>
<dbReference type="Proteomes" id="UP000028524">
    <property type="component" value="Unassembled WGS sequence"/>
</dbReference>
<keyword evidence="4" id="KW-0963">Cytoplasm</keyword>
<name>A0A084QL92_STAC4</name>
<dbReference type="Pfam" id="PF00881">
    <property type="entry name" value="Nitroreductase"/>
    <property type="match status" value="1"/>
</dbReference>
<dbReference type="OMA" id="YDIPANW"/>
<dbReference type="EMBL" id="KL660655">
    <property type="protein sequence ID" value="KFA64727.1"/>
    <property type="molecule type" value="Genomic_DNA"/>
</dbReference>
<evidence type="ECO:0000256" key="5">
    <source>
        <dbReference type="ARBA" id="ARBA00023002"/>
    </source>
</evidence>
<dbReference type="AlphaFoldDB" id="A0A084QL92"/>
<dbReference type="InterPro" id="IPR000415">
    <property type="entry name" value="Nitroreductase-like"/>
</dbReference>
<dbReference type="FunCoup" id="A0A084QL92">
    <property type="interactions" value="16"/>
</dbReference>
<keyword evidence="9" id="KW-1185">Reference proteome</keyword>
<proteinExistence type="inferred from homology"/>
<dbReference type="InterPro" id="IPR033877">
    <property type="entry name" value="Frm2/Hbn1"/>
</dbReference>
<dbReference type="OrthoDB" id="2138173at2759"/>
<dbReference type="InterPro" id="IPR029479">
    <property type="entry name" value="Nitroreductase"/>
</dbReference>
<keyword evidence="5" id="KW-0560">Oxidoreductase</keyword>
<dbReference type="GO" id="GO:0005737">
    <property type="term" value="C:cytoplasm"/>
    <property type="evidence" value="ECO:0007669"/>
    <property type="project" value="UniProtKB-SubCell"/>
</dbReference>
<accession>A0A084QL92</accession>
<dbReference type="SUPFAM" id="SSF55469">
    <property type="entry name" value="FMN-dependent nitroreductase-like"/>
    <property type="match status" value="1"/>
</dbReference>
<sequence>MAAKFTADTLIQLAKSRRTYYALNKELPVPASRITDIVNELTLHTPSSFNSQSNRVLVLFGAEHDKLWDMTSDILKTIVPEDAWESTAGRMAGFKAGAGTILFFDDQDVVNGMQAQFAAYADKFPGWASQSLGMQQILTWTALELEGLGANLQHYNPLIDQKVAETWKVPESWKLNAQLVFGGRAGEPGDKDFKPLEERVKVFGQ</sequence>
<evidence type="ECO:0000256" key="3">
    <source>
        <dbReference type="ARBA" id="ARBA00007118"/>
    </source>
</evidence>
<dbReference type="HOGENOM" id="CLU_073125_1_0_1"/>
<protein>
    <recommendedName>
        <fullName evidence="7">Nitroreductase domain-containing protein</fullName>
    </recommendedName>
</protein>
<dbReference type="STRING" id="1283841.A0A084QL92"/>
<keyword evidence="6" id="KW-0539">Nucleus</keyword>
<dbReference type="PANTHER" id="PTHR43035">
    <property type="entry name" value="FATTY ACID REPRESSION MUTANT PROTEIN 2-RELATED"/>
    <property type="match status" value="1"/>
</dbReference>
<dbReference type="PANTHER" id="PTHR43035:SF1">
    <property type="entry name" value="FATTY ACID REPRESSION MUTANT PROTEIN 2-RELATED"/>
    <property type="match status" value="1"/>
</dbReference>
<evidence type="ECO:0000313" key="9">
    <source>
        <dbReference type="Proteomes" id="UP000028524"/>
    </source>
</evidence>
<dbReference type="GO" id="GO:0016491">
    <property type="term" value="F:oxidoreductase activity"/>
    <property type="evidence" value="ECO:0007669"/>
    <property type="project" value="UniProtKB-KW"/>
</dbReference>
<comment type="subcellular location">
    <subcellularLocation>
        <location evidence="2">Cytoplasm</location>
    </subcellularLocation>
    <subcellularLocation>
        <location evidence="1">Nucleus</location>
    </subcellularLocation>
</comment>
<evidence type="ECO:0000256" key="1">
    <source>
        <dbReference type="ARBA" id="ARBA00004123"/>
    </source>
</evidence>
<gene>
    <name evidence="8" type="ORF">S40285_05270</name>
</gene>
<evidence type="ECO:0000256" key="4">
    <source>
        <dbReference type="ARBA" id="ARBA00022490"/>
    </source>
</evidence>
<evidence type="ECO:0000313" key="8">
    <source>
        <dbReference type="EMBL" id="KFA64727.1"/>
    </source>
</evidence>
<organism evidence="8 9">
    <name type="scientific">Stachybotrys chlorohalonatus (strain IBT 40285)</name>
    <dbReference type="NCBI Taxonomy" id="1283841"/>
    <lineage>
        <taxon>Eukaryota</taxon>
        <taxon>Fungi</taxon>
        <taxon>Dikarya</taxon>
        <taxon>Ascomycota</taxon>
        <taxon>Pezizomycotina</taxon>
        <taxon>Sordariomycetes</taxon>
        <taxon>Hypocreomycetidae</taxon>
        <taxon>Hypocreales</taxon>
        <taxon>Stachybotryaceae</taxon>
        <taxon>Stachybotrys</taxon>
    </lineage>
</organism>
<dbReference type="GO" id="GO:0034599">
    <property type="term" value="P:cellular response to oxidative stress"/>
    <property type="evidence" value="ECO:0007669"/>
    <property type="project" value="InterPro"/>
</dbReference>
<dbReference type="FunFam" id="3.40.109.10:FF:000001">
    <property type="entry name" value="Nitroreductase family"/>
    <property type="match status" value="1"/>
</dbReference>
<dbReference type="Gene3D" id="3.40.109.10">
    <property type="entry name" value="NADH Oxidase"/>
    <property type="match status" value="1"/>
</dbReference>
<feature type="domain" description="Nitroreductase" evidence="7">
    <location>
        <begin position="15"/>
        <end position="182"/>
    </location>
</feature>
<evidence type="ECO:0000256" key="2">
    <source>
        <dbReference type="ARBA" id="ARBA00004496"/>
    </source>
</evidence>
<dbReference type="InParanoid" id="A0A084QL92"/>
<comment type="similarity">
    <text evidence="3">Belongs to the nitroreductase family.</text>
</comment>
<dbReference type="GO" id="GO:0005634">
    <property type="term" value="C:nucleus"/>
    <property type="evidence" value="ECO:0007669"/>
    <property type="project" value="UniProtKB-SubCell"/>
</dbReference>
<evidence type="ECO:0000256" key="6">
    <source>
        <dbReference type="ARBA" id="ARBA00023242"/>
    </source>
</evidence>
<evidence type="ECO:0000259" key="7">
    <source>
        <dbReference type="Pfam" id="PF00881"/>
    </source>
</evidence>